<dbReference type="InterPro" id="IPR000884">
    <property type="entry name" value="TSP1_rpt"/>
</dbReference>
<keyword evidence="3 9" id="KW-0732">Signal</keyword>
<feature type="chain" id="PRO_5008583114" description="Laminin G domain-containing protein" evidence="9">
    <location>
        <begin position="20"/>
        <end position="1720"/>
    </location>
</feature>
<feature type="domain" description="Laminin G" evidence="10">
    <location>
        <begin position="886"/>
        <end position="1082"/>
    </location>
</feature>
<dbReference type="Gene3D" id="2.60.120.200">
    <property type="match status" value="2"/>
</dbReference>
<dbReference type="PANTHER" id="PTHR22906">
    <property type="entry name" value="PROPERDIN"/>
    <property type="match status" value="1"/>
</dbReference>
<keyword evidence="8" id="KW-0472">Membrane</keyword>
<evidence type="ECO:0000256" key="5">
    <source>
        <dbReference type="ARBA" id="ARBA00023157"/>
    </source>
</evidence>
<evidence type="ECO:0000256" key="2">
    <source>
        <dbReference type="ARBA" id="ARBA00022525"/>
    </source>
</evidence>
<feature type="non-terminal residue" evidence="12">
    <location>
        <position position="1720"/>
    </location>
</feature>
<feature type="compositionally biased region" description="Polar residues" evidence="7">
    <location>
        <begin position="592"/>
        <end position="612"/>
    </location>
</feature>
<feature type="signal peptide" evidence="9">
    <location>
        <begin position="1"/>
        <end position="19"/>
    </location>
</feature>
<feature type="compositionally biased region" description="Polar residues" evidence="7">
    <location>
        <begin position="769"/>
        <end position="783"/>
    </location>
</feature>
<reference evidence="12" key="1">
    <citation type="submission" date="2015-11" db="EMBL/GenBank/DDBJ databases">
        <title>De novo transcriptome assembly of four potential Pierce s Disease insect vectors from Arizona vineyards.</title>
        <authorList>
            <person name="Tassone E.E."/>
        </authorList>
    </citation>
    <scope>NUCLEOTIDE SEQUENCE</scope>
</reference>
<keyword evidence="8" id="KW-0812">Transmembrane</keyword>
<feature type="compositionally biased region" description="Polar residues" evidence="7">
    <location>
        <begin position="619"/>
        <end position="633"/>
    </location>
</feature>
<dbReference type="CDD" id="cd00110">
    <property type="entry name" value="LamG"/>
    <property type="match status" value="1"/>
</dbReference>
<dbReference type="SUPFAM" id="SSF49899">
    <property type="entry name" value="Concanavalin A-like lectins/glucanases"/>
    <property type="match status" value="2"/>
</dbReference>
<evidence type="ECO:0000313" key="12">
    <source>
        <dbReference type="EMBL" id="JAS54417.1"/>
    </source>
</evidence>
<feature type="transmembrane region" description="Helical" evidence="8">
    <location>
        <begin position="1389"/>
        <end position="1414"/>
    </location>
</feature>
<dbReference type="SMART" id="SM00209">
    <property type="entry name" value="TSP1"/>
    <property type="match status" value="4"/>
</dbReference>
<evidence type="ECO:0000256" key="8">
    <source>
        <dbReference type="SAM" id="Phobius"/>
    </source>
</evidence>
<dbReference type="InterPro" id="IPR052065">
    <property type="entry name" value="Compl_asym_regulator"/>
</dbReference>
<feature type="region of interest" description="Disordered" evidence="7">
    <location>
        <begin position="1480"/>
        <end position="1634"/>
    </location>
</feature>
<dbReference type="SUPFAM" id="SSF82895">
    <property type="entry name" value="TSP-1 type 1 repeat"/>
    <property type="match status" value="4"/>
</dbReference>
<evidence type="ECO:0000259" key="11">
    <source>
        <dbReference type="PROSITE" id="PS50835"/>
    </source>
</evidence>
<feature type="compositionally biased region" description="Low complexity" evidence="7">
    <location>
        <begin position="494"/>
        <end position="503"/>
    </location>
</feature>
<feature type="compositionally biased region" description="Basic and acidic residues" evidence="7">
    <location>
        <begin position="1480"/>
        <end position="1489"/>
    </location>
</feature>
<evidence type="ECO:0000256" key="4">
    <source>
        <dbReference type="ARBA" id="ARBA00022737"/>
    </source>
</evidence>
<keyword evidence="2" id="KW-0964">Secreted</keyword>
<feature type="region of interest" description="Disordered" evidence="7">
    <location>
        <begin position="592"/>
        <end position="666"/>
    </location>
</feature>
<feature type="domain" description="Ig-like" evidence="11">
    <location>
        <begin position="1250"/>
        <end position="1354"/>
    </location>
</feature>
<feature type="compositionally biased region" description="Acidic residues" evidence="7">
    <location>
        <begin position="1534"/>
        <end position="1544"/>
    </location>
</feature>
<evidence type="ECO:0000256" key="9">
    <source>
        <dbReference type="SAM" id="SignalP"/>
    </source>
</evidence>
<evidence type="ECO:0000256" key="6">
    <source>
        <dbReference type="PROSITE-ProRule" id="PRU00122"/>
    </source>
</evidence>
<dbReference type="PANTHER" id="PTHR22906:SF43">
    <property type="entry name" value="PROPERDIN"/>
    <property type="match status" value="1"/>
</dbReference>
<protein>
    <recommendedName>
        <fullName evidence="13">Laminin G domain-containing protein</fullName>
    </recommendedName>
</protein>
<feature type="compositionally biased region" description="Basic and acidic residues" evidence="7">
    <location>
        <begin position="1521"/>
        <end position="1532"/>
    </location>
</feature>
<dbReference type="InterPro" id="IPR036383">
    <property type="entry name" value="TSP1_rpt_sf"/>
</dbReference>
<sequence length="1720" mass="192305">MRILVLIIFILYKIPCLQTTVLMNCVLGKEKCPLDGGWTLWTLWGPCEGECGAVGRQIRTRTCTNPHPDSNGEDCVGESRQLKQCSVAGCRYEQYEKLLSQNSLRTQQLQLLRKLSGFQPSLLSKCLTSSCEFQDVLNALPTSADEFWNALLCVKKNSGCPVSGGWGEWSGWTRCSAVCGEGQRMRCRVCCDPPPSSVDYGCPGDSCVYEQCSGTDCKIPPGHTAEGAWSEWSEWSKCNPPCNFGISRRSRICRKGRQNQKRKSVTEDGYMNSYDYDYYNDYYDNKYDLDGKPFDYDQEVAEESKRILRVLKRDDDKCDSQIEYYSTEDDEEEYSSSLSLHASTKGDQVLLEPTTHIKDVESTIQTENLELSSQIQNLELSSQVQDFELSTQTQDFELSSEVKNLEISTEEEAEIDFLPKTGYENVQDKFHTDYDETVSRTSHKLSTFALLTSEDTLSESENSESIFSDVMENTLLESDTTVDKVEVSDTTLKLSTKSSKSTKPTGIFTKPKDKSSTSGYKDNSKRTTLSSDTDNYTSRSKVSSDGMTILKDEEECKGAFDSDQAPGTMEPECTGELYKGSFLQEPAIGSLQSDAMPSSEMTEETPGQNSTPLEKPTITGKTGSLQSDTLPKSETTEETPDQYSTHLEKPTTTKKTGNHNSKSVPTSQIITKTTMETSTSEIVTPNPCDETDNTLCLLFTTKPFKTTIGSTEKLTTVFITETSEITTAFTTETSEIPSTTLNLTSALTTKIPTENTSSTLYTTSGTSLIPSNDTDSGNKTEPTGVSCDLKEALQLPSYESNFEIEDCTGPFEEVKPCNVSFCNEDGGWSSWSSWSACSADCGIGKQVTERSCTNPQPRKKGKTCQGDYTLRQPCYLQPCPVKVEAARAELTSSESKIKYSALLRHSTVLMLYVRFRPNNDSGDIVLRRSSDCEYSDCDHVQLSLHNGHLLLSVSSHKCHATILTGSTLTMGEWHDALTTVVGDQVTLSVDDRLLHRMANLSCRPDSPNYDSDMRVGGGFIGEIDKLVVNFQDHALLKRQQRRDILMWKQEESVMPLESPQVQPQISLESPTLNLDQLIIAPCFANESAWTVELAIKPKFADGIVLFMHGYGVGEFLVVTLEQTRVRLRVKMSQEAGECERSSPVAPQTWLHIKLNKNLDSPVSLAINGGEHCLAESARNGTEEPSIRCNGGIMVGEVPLSVKNVLDSDTAHVEPDHSPLGVLGLLSVDNRTLDLSLLLRKLPPDLVGKYPSTQYKFSSFSASLSAYYEEKLVLPGEDMLLLCEYDLAGVISKQNIYSKENDPDVTKYFTNWIKLDLPLETAVEKHTPYMSDNGETSTLNFSGNYTDDDEGFYSCWLHYPFPLQPGFNIISYGVVTAGAMKEGIYWLQELMVFSLMLVLVLITLTVLWLVAELVFDFKYKSGYYRCQKLTGDEARDVLHNVLFSNQGILILGDELAAHRAMLRFDKTLQELQEEERVLRSAIEAEERTSGEEAETSGTEATSDATTEETKTEEITTEEEKTDETKTTEEKTSEESSIDVFEDASDEAPHNVKSNITKEKVKREDKHRRHTDPIKKTTGSPQKRRRIGSAPLEEVVVAVMSDEDQLSPFTERSKYPRRGKLREQDVRKGKLLDNQTISLEELQESEDGYDQSDESPPVVEVRTGDNFIKVPRDWKKREVKTQTSPPYIGTIQNTSAYRNIENELKFLPEKFKDLGKYEIVNK</sequence>
<name>A0A1B6FW36_9HEMI</name>
<feature type="region of interest" description="Disordered" evidence="7">
    <location>
        <begin position="756"/>
        <end position="784"/>
    </location>
</feature>
<keyword evidence="5" id="KW-1015">Disulfide bond</keyword>
<accession>A0A1B6FW36</accession>
<evidence type="ECO:0008006" key="13">
    <source>
        <dbReference type="Google" id="ProtNLM"/>
    </source>
</evidence>
<feature type="compositionally biased region" description="Low complexity" evidence="7">
    <location>
        <begin position="756"/>
        <end position="768"/>
    </location>
</feature>
<dbReference type="InterPro" id="IPR007110">
    <property type="entry name" value="Ig-like_dom"/>
</dbReference>
<dbReference type="InterPro" id="IPR001791">
    <property type="entry name" value="Laminin_G"/>
</dbReference>
<feature type="compositionally biased region" description="Polar residues" evidence="7">
    <location>
        <begin position="653"/>
        <end position="666"/>
    </location>
</feature>
<dbReference type="PROSITE" id="PS50025">
    <property type="entry name" value="LAM_G_DOMAIN"/>
    <property type="match status" value="1"/>
</dbReference>
<feature type="region of interest" description="Disordered" evidence="7">
    <location>
        <begin position="494"/>
        <end position="549"/>
    </location>
</feature>
<keyword evidence="8" id="KW-1133">Transmembrane helix</keyword>
<comment type="caution">
    <text evidence="6">Lacks conserved residue(s) required for the propagation of feature annotation.</text>
</comment>
<evidence type="ECO:0000256" key="7">
    <source>
        <dbReference type="SAM" id="MobiDB-lite"/>
    </source>
</evidence>
<organism evidence="12">
    <name type="scientific">Cuerna arida</name>
    <dbReference type="NCBI Taxonomy" id="1464854"/>
    <lineage>
        <taxon>Eukaryota</taxon>
        <taxon>Metazoa</taxon>
        <taxon>Ecdysozoa</taxon>
        <taxon>Arthropoda</taxon>
        <taxon>Hexapoda</taxon>
        <taxon>Insecta</taxon>
        <taxon>Pterygota</taxon>
        <taxon>Neoptera</taxon>
        <taxon>Paraneoptera</taxon>
        <taxon>Hemiptera</taxon>
        <taxon>Auchenorrhyncha</taxon>
        <taxon>Membracoidea</taxon>
        <taxon>Cicadellidae</taxon>
        <taxon>Cicadellinae</taxon>
        <taxon>Proconiini</taxon>
        <taxon>Cuerna</taxon>
    </lineage>
</organism>
<dbReference type="FunFam" id="2.20.100.10:FF:000001">
    <property type="entry name" value="semaphorin-5A isoform X1"/>
    <property type="match status" value="2"/>
</dbReference>
<dbReference type="Pfam" id="PF02210">
    <property type="entry name" value="Laminin_G_2"/>
    <property type="match status" value="1"/>
</dbReference>
<feature type="compositionally biased region" description="Polar residues" evidence="7">
    <location>
        <begin position="516"/>
        <end position="546"/>
    </location>
</feature>
<dbReference type="InterPro" id="IPR013320">
    <property type="entry name" value="ConA-like_dom_sf"/>
</dbReference>
<feature type="compositionally biased region" description="Basic and acidic residues" evidence="7">
    <location>
        <begin position="1619"/>
        <end position="1629"/>
    </location>
</feature>
<proteinExistence type="predicted"/>
<comment type="subcellular location">
    <subcellularLocation>
        <location evidence="1">Secreted</location>
    </subcellularLocation>
</comment>
<keyword evidence="4" id="KW-0677">Repeat</keyword>
<gene>
    <name evidence="12" type="ORF">g.42488</name>
</gene>
<dbReference type="SMART" id="SM00282">
    <property type="entry name" value="LamG"/>
    <property type="match status" value="2"/>
</dbReference>
<dbReference type="Pfam" id="PF00090">
    <property type="entry name" value="TSP_1"/>
    <property type="match status" value="4"/>
</dbReference>
<dbReference type="PROSITE" id="PS50835">
    <property type="entry name" value="IG_LIKE"/>
    <property type="match status" value="1"/>
</dbReference>
<dbReference type="Gene3D" id="2.20.100.10">
    <property type="entry name" value="Thrombospondin type-1 (TSP1) repeat"/>
    <property type="match status" value="4"/>
</dbReference>
<dbReference type="EMBL" id="GECZ01015352">
    <property type="protein sequence ID" value="JAS54417.1"/>
    <property type="molecule type" value="Transcribed_RNA"/>
</dbReference>
<evidence type="ECO:0000256" key="1">
    <source>
        <dbReference type="ARBA" id="ARBA00004613"/>
    </source>
</evidence>
<feature type="compositionally biased region" description="Low complexity" evidence="7">
    <location>
        <begin position="1494"/>
        <end position="1503"/>
    </location>
</feature>
<evidence type="ECO:0000256" key="3">
    <source>
        <dbReference type="ARBA" id="ARBA00022729"/>
    </source>
</evidence>
<evidence type="ECO:0000259" key="10">
    <source>
        <dbReference type="PROSITE" id="PS50025"/>
    </source>
</evidence>
<dbReference type="PROSITE" id="PS50092">
    <property type="entry name" value="TSP1"/>
    <property type="match status" value="4"/>
</dbReference>